<dbReference type="Proteomes" id="UP000274922">
    <property type="component" value="Unassembled WGS sequence"/>
</dbReference>
<evidence type="ECO:0000256" key="8">
    <source>
        <dbReference type="ARBA" id="ARBA00023157"/>
    </source>
</evidence>
<dbReference type="GO" id="GO:0006120">
    <property type="term" value="P:mitochondrial electron transport, NADH to ubiquinone"/>
    <property type="evidence" value="ECO:0007669"/>
    <property type="project" value="InterPro"/>
</dbReference>
<keyword evidence="6 9" id="KW-0249">Electron transport</keyword>
<dbReference type="InterPro" id="IPR016680">
    <property type="entry name" value="NDUFA8"/>
</dbReference>
<dbReference type="PANTHER" id="PTHR13344:SF0">
    <property type="entry name" value="NADH DEHYDROGENASE [UBIQUINONE] 1 ALPHA SUBCOMPLEX SUBUNIT 8"/>
    <property type="match status" value="1"/>
</dbReference>
<evidence type="ECO:0000256" key="3">
    <source>
        <dbReference type="ARBA" id="ARBA00022448"/>
    </source>
</evidence>
<organism evidence="10 11">
    <name type="scientific">Caulochytrium protostelioides</name>
    <dbReference type="NCBI Taxonomy" id="1555241"/>
    <lineage>
        <taxon>Eukaryota</taxon>
        <taxon>Fungi</taxon>
        <taxon>Fungi incertae sedis</taxon>
        <taxon>Chytridiomycota</taxon>
        <taxon>Chytridiomycota incertae sedis</taxon>
        <taxon>Chytridiomycetes</taxon>
        <taxon>Caulochytriales</taxon>
        <taxon>Caulochytriaceae</taxon>
        <taxon>Caulochytrium</taxon>
    </lineage>
</organism>
<evidence type="ECO:0000256" key="1">
    <source>
        <dbReference type="ARBA" id="ARBA00003195"/>
    </source>
</evidence>
<dbReference type="AlphaFoldDB" id="A0A4V1IV97"/>
<evidence type="ECO:0000256" key="7">
    <source>
        <dbReference type="ARBA" id="ARBA00023128"/>
    </source>
</evidence>
<evidence type="ECO:0000256" key="5">
    <source>
        <dbReference type="ARBA" id="ARBA00022737"/>
    </source>
</evidence>
<evidence type="ECO:0000256" key="9">
    <source>
        <dbReference type="PIRNR" id="PIRNR017016"/>
    </source>
</evidence>
<sequence length="148" mass="16605">MAGREAIYVDALWVEKAPLEGEPAVAELGCTSAPLLSASFHLSQKCKAYNEDFLLCKKANGDPEACLKEGRRVTRCAADFIAALRKNCEKQWDAHWQCLDAKNQTLHKCRPEEKAFNECVFDKFGLTKTLPTNPGETPVHLKEKPYYS</sequence>
<proteinExistence type="inferred from homology"/>
<dbReference type="PROSITE" id="PS51808">
    <property type="entry name" value="CHCH"/>
    <property type="match status" value="2"/>
</dbReference>
<keyword evidence="11" id="KW-1185">Reference proteome</keyword>
<name>A0A4V1IV97_9FUNG</name>
<keyword evidence="9" id="KW-0999">Mitochondrion inner membrane</keyword>
<dbReference type="STRING" id="1555241.A0A4V1IV97"/>
<dbReference type="OrthoDB" id="276296at2759"/>
<comment type="similarity">
    <text evidence="2 9">Belongs to the complex I NDUFA8 subunit family.</text>
</comment>
<comment type="function">
    <text evidence="1 9">Accessory subunit of the mitochondrial membrane respiratory chain NADH dehydrogenase (Complex I), that is believed not to be involved in catalysis. Complex I functions in the transfer of electrons from NADH to the respiratory chain. The immediate electron acceptor for the enzyme is believed to be ubiquinone.</text>
</comment>
<keyword evidence="3 9" id="KW-0813">Transport</keyword>
<keyword evidence="7 9" id="KW-0496">Mitochondrion</keyword>
<dbReference type="PANTHER" id="PTHR13344">
    <property type="entry name" value="NADH-UBIQUINONE OXIDOREDUCTASE"/>
    <property type="match status" value="1"/>
</dbReference>
<dbReference type="EMBL" id="ML014125">
    <property type="protein sequence ID" value="RKP03299.1"/>
    <property type="molecule type" value="Genomic_DNA"/>
</dbReference>
<keyword evidence="4 9" id="KW-0679">Respiratory chain</keyword>
<reference evidence="11" key="1">
    <citation type="journal article" date="2018" name="Nat. Microbiol.">
        <title>Leveraging single-cell genomics to expand the fungal tree of life.</title>
        <authorList>
            <person name="Ahrendt S.R."/>
            <person name="Quandt C.A."/>
            <person name="Ciobanu D."/>
            <person name="Clum A."/>
            <person name="Salamov A."/>
            <person name="Andreopoulos B."/>
            <person name="Cheng J.F."/>
            <person name="Woyke T."/>
            <person name="Pelin A."/>
            <person name="Henrissat B."/>
            <person name="Reynolds N.K."/>
            <person name="Benny G.L."/>
            <person name="Smith M.E."/>
            <person name="James T.Y."/>
            <person name="Grigoriev I.V."/>
        </authorList>
    </citation>
    <scope>NUCLEOTIDE SEQUENCE [LARGE SCALE GENOMIC DNA]</scope>
    <source>
        <strain evidence="11">ATCC 52028</strain>
    </source>
</reference>
<comment type="subcellular location">
    <subcellularLocation>
        <location evidence="9">Mitochondrion inner membrane</location>
    </subcellularLocation>
</comment>
<evidence type="ECO:0000313" key="11">
    <source>
        <dbReference type="Proteomes" id="UP000274922"/>
    </source>
</evidence>
<gene>
    <name evidence="10" type="ORF">CXG81DRAFT_9721</name>
</gene>
<evidence type="ECO:0000256" key="4">
    <source>
        <dbReference type="ARBA" id="ARBA00022660"/>
    </source>
</evidence>
<keyword evidence="5" id="KW-0677">Repeat</keyword>
<evidence type="ECO:0000256" key="2">
    <source>
        <dbReference type="ARBA" id="ARBA00010705"/>
    </source>
</evidence>
<protein>
    <recommendedName>
        <fullName evidence="9">NADH-ubiquinone oxidoreductase</fullName>
    </recommendedName>
</protein>
<keyword evidence="9" id="KW-0472">Membrane</keyword>
<dbReference type="PIRSF" id="PIRSF017016">
    <property type="entry name" value="NDUA8"/>
    <property type="match status" value="1"/>
</dbReference>
<evidence type="ECO:0000313" key="10">
    <source>
        <dbReference type="EMBL" id="RKP03299.1"/>
    </source>
</evidence>
<dbReference type="GO" id="GO:0005743">
    <property type="term" value="C:mitochondrial inner membrane"/>
    <property type="evidence" value="ECO:0007669"/>
    <property type="project" value="UniProtKB-SubCell"/>
</dbReference>
<evidence type="ECO:0000256" key="6">
    <source>
        <dbReference type="ARBA" id="ARBA00022982"/>
    </source>
</evidence>
<keyword evidence="8" id="KW-1015">Disulfide bond</keyword>
<accession>A0A4V1IV97</accession>